<evidence type="ECO:0000313" key="5">
    <source>
        <dbReference type="WBParaSite" id="PTRK_0001250100.1"/>
    </source>
</evidence>
<dbReference type="InterPro" id="IPR014748">
    <property type="entry name" value="Enoyl-CoA_hydra_C"/>
</dbReference>
<dbReference type="InterPro" id="IPR051053">
    <property type="entry name" value="ECH/Chromodomain_protein"/>
</dbReference>
<name>A0A0N4ZV93_PARTI</name>
<evidence type="ECO:0000256" key="2">
    <source>
        <dbReference type="ARBA" id="ARBA00023140"/>
    </source>
</evidence>
<accession>A0A0N4ZV93</accession>
<evidence type="ECO:0000313" key="4">
    <source>
        <dbReference type="Proteomes" id="UP000038045"/>
    </source>
</evidence>
<organism evidence="4 5">
    <name type="scientific">Parastrongyloides trichosuri</name>
    <name type="common">Possum-specific nematode worm</name>
    <dbReference type="NCBI Taxonomy" id="131310"/>
    <lineage>
        <taxon>Eukaryota</taxon>
        <taxon>Metazoa</taxon>
        <taxon>Ecdysozoa</taxon>
        <taxon>Nematoda</taxon>
        <taxon>Chromadorea</taxon>
        <taxon>Rhabditida</taxon>
        <taxon>Tylenchina</taxon>
        <taxon>Panagrolaimomorpha</taxon>
        <taxon>Strongyloidoidea</taxon>
        <taxon>Strongyloididae</taxon>
        <taxon>Parastrongyloides</taxon>
    </lineage>
</organism>
<dbReference type="Gene3D" id="1.10.12.10">
    <property type="entry name" value="Lyase 2-enoyl-coa Hydratase, Chain A, domain 2"/>
    <property type="match status" value="1"/>
</dbReference>
<protein>
    <submittedName>
        <fullName evidence="5">Enoyl-CoA delta isomerase 2, mitochondrial</fullName>
    </submittedName>
</protein>
<dbReference type="GO" id="GO:0005777">
    <property type="term" value="C:peroxisome"/>
    <property type="evidence" value="ECO:0007669"/>
    <property type="project" value="UniProtKB-SubCell"/>
</dbReference>
<proteinExistence type="predicted"/>
<keyword evidence="2" id="KW-0576">Peroxisome</keyword>
<dbReference type="PANTHER" id="PTHR43684">
    <property type="match status" value="1"/>
</dbReference>
<keyword evidence="3" id="KW-0413">Isomerase</keyword>
<dbReference type="GO" id="GO:0004165">
    <property type="term" value="F:delta(3)-delta(2)-enoyl-CoA isomerase activity"/>
    <property type="evidence" value="ECO:0007669"/>
    <property type="project" value="UniProtKB-ARBA"/>
</dbReference>
<evidence type="ECO:0000256" key="3">
    <source>
        <dbReference type="ARBA" id="ARBA00023235"/>
    </source>
</evidence>
<dbReference type="InterPro" id="IPR029045">
    <property type="entry name" value="ClpP/crotonase-like_dom_sf"/>
</dbReference>
<dbReference type="WBParaSite" id="PTRK_0001250100.1">
    <property type="protein sequence ID" value="PTRK_0001250100.1"/>
    <property type="gene ID" value="PTRK_0001250100"/>
</dbReference>
<keyword evidence="4" id="KW-1185">Reference proteome</keyword>
<comment type="subcellular location">
    <subcellularLocation>
        <location evidence="1">Peroxisome</location>
    </subcellularLocation>
</comment>
<evidence type="ECO:0000256" key="1">
    <source>
        <dbReference type="ARBA" id="ARBA00004275"/>
    </source>
</evidence>
<dbReference type="InterPro" id="IPR001753">
    <property type="entry name" value="Enoyl-CoA_hydra/iso"/>
</dbReference>
<dbReference type="CDD" id="cd06558">
    <property type="entry name" value="crotonase-like"/>
    <property type="match status" value="1"/>
</dbReference>
<dbReference type="AlphaFoldDB" id="A0A0N4ZV93"/>
<dbReference type="Pfam" id="PF00378">
    <property type="entry name" value="ECH_1"/>
    <property type="match status" value="1"/>
</dbReference>
<sequence>MPSDIIIKKEGKCYWIIFNRPTRKNAIHIGMYDSILNALDESEKDPGIMLTIFTGVGEFYSSGNDFSMEALSKLSDDPALGGVYAKLVEKLIDHSKLLIALVNGPAIGIACTTLAIFDLVLTSEKAYFYTPFTSLGLTPEGCSSVLFSEIMGYTKAAQLLLFSDKMSANEAYINGFVSEVYKDNEFKIKCEERIRKYENALSMDSILISKSMMRSKIPKEKLKKINNWEKEMLSKQLEKEECQEFLIKKFFKSKV</sequence>
<dbReference type="Proteomes" id="UP000038045">
    <property type="component" value="Unplaced"/>
</dbReference>
<dbReference type="PANTHER" id="PTHR43684:SF1">
    <property type="entry name" value="ENOYL-COA DELTA ISOMERASE 2"/>
    <property type="match status" value="1"/>
</dbReference>
<dbReference type="SUPFAM" id="SSF52096">
    <property type="entry name" value="ClpP/crotonase"/>
    <property type="match status" value="1"/>
</dbReference>
<dbReference type="Gene3D" id="3.90.226.10">
    <property type="entry name" value="2-enoyl-CoA Hydratase, Chain A, domain 1"/>
    <property type="match status" value="1"/>
</dbReference>
<dbReference type="STRING" id="131310.A0A0N4ZV93"/>
<reference evidence="5" key="1">
    <citation type="submission" date="2017-02" db="UniProtKB">
        <authorList>
            <consortium name="WormBaseParasite"/>
        </authorList>
    </citation>
    <scope>IDENTIFICATION</scope>
</reference>